<evidence type="ECO:0000313" key="1">
    <source>
        <dbReference type="EMBL" id="MCL9683678.1"/>
    </source>
</evidence>
<dbReference type="EMBL" id="JAJKBJ010000005">
    <property type="protein sequence ID" value="MCL9683678.1"/>
    <property type="molecule type" value="Genomic_DNA"/>
</dbReference>
<organism evidence="1 2">
    <name type="scientific">Legionella maioricensis</name>
    <dbReference type="NCBI Taxonomy" id="2896528"/>
    <lineage>
        <taxon>Bacteria</taxon>
        <taxon>Pseudomonadati</taxon>
        <taxon>Pseudomonadota</taxon>
        <taxon>Gammaproteobacteria</taxon>
        <taxon>Legionellales</taxon>
        <taxon>Legionellaceae</taxon>
        <taxon>Legionella</taxon>
    </lineage>
</organism>
<keyword evidence="2" id="KW-1185">Reference proteome</keyword>
<dbReference type="Gene3D" id="1.10.510.10">
    <property type="entry name" value="Transferase(Phosphotransferase) domain 1"/>
    <property type="match status" value="1"/>
</dbReference>
<accession>A0A9X2ICE4</accession>
<gene>
    <name evidence="1" type="ORF">LOX96_06210</name>
</gene>
<evidence type="ECO:0008006" key="3">
    <source>
        <dbReference type="Google" id="ProtNLM"/>
    </source>
</evidence>
<proteinExistence type="predicted"/>
<reference evidence="1" key="1">
    <citation type="submission" date="2021-11" db="EMBL/GenBank/DDBJ databases">
        <title>Legionella maioricencis sp. nov., a new species isolated from hot water samples in Mallorca.</title>
        <authorList>
            <person name="Crespi S."/>
            <person name="Drasar V."/>
            <person name="Salva-Serra F."/>
            <person name="Jaen-Luchoro D."/>
            <person name="Pineiro-Iglesias B."/>
            <person name="Aliaga F."/>
            <person name="Fernandez-Juarez V."/>
            <person name="Coll G."/>
            <person name="Moore E.R.B."/>
            <person name="Bennasar-Figueras A."/>
        </authorList>
    </citation>
    <scope>NUCLEOTIDE SEQUENCE</scope>
    <source>
        <strain evidence="1">HCPI-6</strain>
    </source>
</reference>
<comment type="caution">
    <text evidence="1">The sequence shown here is derived from an EMBL/GenBank/DDBJ whole genome shotgun (WGS) entry which is preliminary data.</text>
</comment>
<dbReference type="AlphaFoldDB" id="A0A9X2ICE4"/>
<name>A0A9X2ICE4_9GAMM</name>
<dbReference type="RefSeq" id="WP_250421592.1">
    <property type="nucleotide sequence ID" value="NZ_JAJKBJ010000005.1"/>
</dbReference>
<dbReference type="InterPro" id="IPR011009">
    <property type="entry name" value="Kinase-like_dom_sf"/>
</dbReference>
<dbReference type="Proteomes" id="UP001139721">
    <property type="component" value="Unassembled WGS sequence"/>
</dbReference>
<protein>
    <recommendedName>
        <fullName evidence="3">Protein kinase domain-containing protein</fullName>
    </recommendedName>
</protein>
<sequence length="165" mass="19000">MNKIPGKRLDEVMAKIGDLTNKQKLNLGRSLLECLVEHVHTKGNAHRDLQNPDNILTDIQDHAIINFIIDFGVGRRNSHRETIDSLQVQDTFYISRYVNTCLESYLNNVDDKKLSPALRKKADEFLLITKDWDQVENLSSQEILDMFVDIYNELIPPAETMGLNF</sequence>
<dbReference type="SUPFAM" id="SSF56112">
    <property type="entry name" value="Protein kinase-like (PK-like)"/>
    <property type="match status" value="1"/>
</dbReference>
<evidence type="ECO:0000313" key="2">
    <source>
        <dbReference type="Proteomes" id="UP001139721"/>
    </source>
</evidence>